<keyword evidence="2" id="KW-0964">Secreted</keyword>
<reference evidence="7 8" key="1">
    <citation type="journal article" date="2019" name="Gigascience">
        <title>Whole-genome sequence of the oriental lung fluke Paragonimus westermani.</title>
        <authorList>
            <person name="Oey H."/>
            <person name="Zakrzewski M."/>
            <person name="Narain K."/>
            <person name="Devi K.R."/>
            <person name="Agatsuma T."/>
            <person name="Nawaratna S."/>
            <person name="Gobert G.N."/>
            <person name="Jones M.K."/>
            <person name="Ragan M.A."/>
            <person name="McManus D.P."/>
            <person name="Krause L."/>
        </authorList>
    </citation>
    <scope>NUCLEOTIDE SEQUENCE [LARGE SCALE GENOMIC DNA]</scope>
    <source>
        <strain evidence="7 8">IND2009</strain>
    </source>
</reference>
<organism evidence="7 8">
    <name type="scientific">Paragonimus westermani</name>
    <dbReference type="NCBI Taxonomy" id="34504"/>
    <lineage>
        <taxon>Eukaryota</taxon>
        <taxon>Metazoa</taxon>
        <taxon>Spiralia</taxon>
        <taxon>Lophotrochozoa</taxon>
        <taxon>Platyhelminthes</taxon>
        <taxon>Trematoda</taxon>
        <taxon>Digenea</taxon>
        <taxon>Plagiorchiida</taxon>
        <taxon>Troglotremata</taxon>
        <taxon>Troglotrematidae</taxon>
        <taxon>Paragonimus</taxon>
    </lineage>
</organism>
<sequence>MYRQFSSVLYYSMLLEQCAELGQSCSRTPVKRCSCSSVCQLYYPLVGLCVPCFKHGD</sequence>
<comment type="subcellular location">
    <subcellularLocation>
        <location evidence="1">Secreted</location>
    </subcellularLocation>
</comment>
<evidence type="ECO:0000256" key="3">
    <source>
        <dbReference type="ARBA" id="ARBA00022729"/>
    </source>
</evidence>
<evidence type="ECO:0000313" key="7">
    <source>
        <dbReference type="EMBL" id="KAA3679572.1"/>
    </source>
</evidence>
<gene>
    <name evidence="7" type="ORF">DEA37_0009196</name>
</gene>
<keyword evidence="8" id="KW-1185">Reference proteome</keyword>
<dbReference type="AlphaFoldDB" id="A0A5J4NW96"/>
<evidence type="ECO:0000256" key="1">
    <source>
        <dbReference type="ARBA" id="ARBA00004613"/>
    </source>
</evidence>
<accession>A0A5J4NW96</accession>
<comment type="caution">
    <text evidence="7">The sequence shown here is derived from an EMBL/GenBank/DDBJ whole genome shotgun (WGS) entry which is preliminary data.</text>
</comment>
<evidence type="ECO:0000256" key="5">
    <source>
        <dbReference type="ARBA" id="ARBA00023157"/>
    </source>
</evidence>
<keyword evidence="4" id="KW-0960">Knottin</keyword>
<dbReference type="GO" id="GO:0005576">
    <property type="term" value="C:extracellular region"/>
    <property type="evidence" value="ECO:0007669"/>
    <property type="project" value="UniProtKB-SubCell"/>
</dbReference>
<evidence type="ECO:0000256" key="4">
    <source>
        <dbReference type="ARBA" id="ARBA00022854"/>
    </source>
</evidence>
<keyword evidence="3" id="KW-0732">Signal</keyword>
<feature type="domain" description="UPF0506" evidence="6">
    <location>
        <begin position="18"/>
        <end position="55"/>
    </location>
</feature>
<proteinExistence type="predicted"/>
<dbReference type="Proteomes" id="UP000324629">
    <property type="component" value="Unassembled WGS sequence"/>
</dbReference>
<dbReference type="Pfam" id="PF11703">
    <property type="entry name" value="UPF0506"/>
    <property type="match status" value="1"/>
</dbReference>
<keyword evidence="5" id="KW-1015">Disulfide bond</keyword>
<dbReference type="InterPro" id="IPR021712">
    <property type="entry name" value="UPF0506"/>
</dbReference>
<dbReference type="EMBL" id="QNGE01000696">
    <property type="protein sequence ID" value="KAA3679572.1"/>
    <property type="molecule type" value="Genomic_DNA"/>
</dbReference>
<evidence type="ECO:0000259" key="6">
    <source>
        <dbReference type="Pfam" id="PF11703"/>
    </source>
</evidence>
<name>A0A5J4NW96_9TREM</name>
<protein>
    <recommendedName>
        <fullName evidence="6">UPF0506 domain-containing protein</fullName>
    </recommendedName>
</protein>
<evidence type="ECO:0000313" key="8">
    <source>
        <dbReference type="Proteomes" id="UP000324629"/>
    </source>
</evidence>
<evidence type="ECO:0000256" key="2">
    <source>
        <dbReference type="ARBA" id="ARBA00022525"/>
    </source>
</evidence>